<organism evidence="1 2">
    <name type="scientific">Phototrophicus methaneseepsis</name>
    <dbReference type="NCBI Taxonomy" id="2710758"/>
    <lineage>
        <taxon>Bacteria</taxon>
        <taxon>Bacillati</taxon>
        <taxon>Chloroflexota</taxon>
        <taxon>Candidatus Thermofontia</taxon>
        <taxon>Phototrophicales</taxon>
        <taxon>Phototrophicaceae</taxon>
        <taxon>Phototrophicus</taxon>
    </lineage>
</organism>
<protein>
    <submittedName>
        <fullName evidence="1">Uncharacterized protein</fullName>
    </submittedName>
</protein>
<reference evidence="1 2" key="1">
    <citation type="submission" date="2020-02" db="EMBL/GenBank/DDBJ databases">
        <authorList>
            <person name="Zheng R.K."/>
            <person name="Sun C.M."/>
        </authorList>
    </citation>
    <scope>NUCLEOTIDE SEQUENCE [LARGE SCALE GENOMIC DNA]</scope>
    <source>
        <strain evidence="2">rifampicinis</strain>
    </source>
</reference>
<evidence type="ECO:0000313" key="2">
    <source>
        <dbReference type="Proteomes" id="UP000594468"/>
    </source>
</evidence>
<keyword evidence="2" id="KW-1185">Reference proteome</keyword>
<gene>
    <name evidence="1" type="ORF">G4Y79_05640</name>
</gene>
<name>A0A7S8IFQ9_9CHLR</name>
<dbReference type="EMBL" id="CP062983">
    <property type="protein sequence ID" value="QPC83862.1"/>
    <property type="molecule type" value="Genomic_DNA"/>
</dbReference>
<sequence length="117" mass="13025">MQANPKPSNIDSWTPEILEALFKRLPTGIIILGSDGSILRYNSDWQSFCQQYFPQIASILQPAINFLSLFPQAKSTLNSLFAPALNGETSQAYDLDLPAMESVIYCPLIMTPVEYHG</sequence>
<dbReference type="RefSeq" id="WP_195171926.1">
    <property type="nucleotide sequence ID" value="NZ_CP062983.1"/>
</dbReference>
<accession>A0A7S8IFQ9</accession>
<dbReference type="AlphaFoldDB" id="A0A7S8IFQ9"/>
<dbReference type="Proteomes" id="UP000594468">
    <property type="component" value="Chromosome"/>
</dbReference>
<dbReference type="KEGG" id="pmet:G4Y79_05640"/>
<evidence type="ECO:0000313" key="1">
    <source>
        <dbReference type="EMBL" id="QPC83862.1"/>
    </source>
</evidence>
<proteinExistence type="predicted"/>